<feature type="DNA-binding region" description="OmpR/PhoB-type" evidence="7">
    <location>
        <begin position="126"/>
        <end position="224"/>
    </location>
</feature>
<dbReference type="PROSITE" id="PS50110">
    <property type="entry name" value="RESPONSE_REGULATORY"/>
    <property type="match status" value="1"/>
</dbReference>
<dbReference type="CDD" id="cd00383">
    <property type="entry name" value="trans_reg_C"/>
    <property type="match status" value="1"/>
</dbReference>
<dbReference type="Gene3D" id="3.40.50.2300">
    <property type="match status" value="1"/>
</dbReference>
<evidence type="ECO:0000313" key="10">
    <source>
        <dbReference type="EMBL" id="MDG3005983.1"/>
    </source>
</evidence>
<dbReference type="Pfam" id="PF00072">
    <property type="entry name" value="Response_reg"/>
    <property type="match status" value="1"/>
</dbReference>
<dbReference type="PANTHER" id="PTHR48111">
    <property type="entry name" value="REGULATOR OF RPOS"/>
    <property type="match status" value="1"/>
</dbReference>
<evidence type="ECO:0000256" key="5">
    <source>
        <dbReference type="ARBA" id="ARBA00023163"/>
    </source>
</evidence>
<dbReference type="SUPFAM" id="SSF52172">
    <property type="entry name" value="CheY-like"/>
    <property type="match status" value="1"/>
</dbReference>
<dbReference type="SMART" id="SM00862">
    <property type="entry name" value="Trans_reg_C"/>
    <property type="match status" value="1"/>
</dbReference>
<keyword evidence="1 6" id="KW-0597">Phosphoprotein</keyword>
<evidence type="ECO:0000259" key="9">
    <source>
        <dbReference type="PROSITE" id="PS51755"/>
    </source>
</evidence>
<feature type="domain" description="OmpR/PhoB-type" evidence="9">
    <location>
        <begin position="126"/>
        <end position="224"/>
    </location>
</feature>
<gene>
    <name evidence="10" type="ORF">PZE19_19585</name>
</gene>
<organism evidence="10 11">
    <name type="scientific">Paludisphaera mucosa</name>
    <dbReference type="NCBI Taxonomy" id="3030827"/>
    <lineage>
        <taxon>Bacteria</taxon>
        <taxon>Pseudomonadati</taxon>
        <taxon>Planctomycetota</taxon>
        <taxon>Planctomycetia</taxon>
        <taxon>Isosphaerales</taxon>
        <taxon>Isosphaeraceae</taxon>
        <taxon>Paludisphaera</taxon>
    </lineage>
</organism>
<dbReference type="InterPro" id="IPR001789">
    <property type="entry name" value="Sig_transdc_resp-reg_receiver"/>
</dbReference>
<feature type="domain" description="Response regulatory" evidence="8">
    <location>
        <begin position="3"/>
        <end position="118"/>
    </location>
</feature>
<dbReference type="SMART" id="SM00448">
    <property type="entry name" value="REC"/>
    <property type="match status" value="1"/>
</dbReference>
<keyword evidence="4 7" id="KW-0238">DNA-binding</keyword>
<evidence type="ECO:0000256" key="3">
    <source>
        <dbReference type="ARBA" id="ARBA00023015"/>
    </source>
</evidence>
<evidence type="ECO:0000256" key="7">
    <source>
        <dbReference type="PROSITE-ProRule" id="PRU01091"/>
    </source>
</evidence>
<comment type="caution">
    <text evidence="10">The sequence shown here is derived from an EMBL/GenBank/DDBJ whole genome shotgun (WGS) entry which is preliminary data.</text>
</comment>
<evidence type="ECO:0000256" key="4">
    <source>
        <dbReference type="ARBA" id="ARBA00023125"/>
    </source>
</evidence>
<dbReference type="RefSeq" id="WP_277862290.1">
    <property type="nucleotide sequence ID" value="NZ_JARRAG010000002.1"/>
</dbReference>
<reference evidence="10 11" key="1">
    <citation type="submission" date="2023-03" db="EMBL/GenBank/DDBJ databases">
        <title>Paludisphaera mucosa sp. nov. a novel planctomycete from northern fen.</title>
        <authorList>
            <person name="Ivanova A."/>
        </authorList>
    </citation>
    <scope>NUCLEOTIDE SEQUENCE [LARGE SCALE GENOMIC DNA]</scope>
    <source>
        <strain evidence="10 11">Pla2</strain>
    </source>
</reference>
<dbReference type="InterPro" id="IPR036388">
    <property type="entry name" value="WH-like_DNA-bd_sf"/>
</dbReference>
<proteinExistence type="predicted"/>
<evidence type="ECO:0000256" key="6">
    <source>
        <dbReference type="PROSITE-ProRule" id="PRU00169"/>
    </source>
</evidence>
<keyword evidence="11" id="KW-1185">Reference proteome</keyword>
<dbReference type="Gene3D" id="6.10.250.690">
    <property type="match status" value="1"/>
</dbReference>
<keyword evidence="5" id="KW-0804">Transcription</keyword>
<dbReference type="Proteomes" id="UP001216907">
    <property type="component" value="Unassembled WGS sequence"/>
</dbReference>
<dbReference type="PANTHER" id="PTHR48111:SF22">
    <property type="entry name" value="REGULATOR OF RPOS"/>
    <property type="match status" value="1"/>
</dbReference>
<accession>A0ABT6FF11</accession>
<evidence type="ECO:0000256" key="1">
    <source>
        <dbReference type="ARBA" id="ARBA00022553"/>
    </source>
</evidence>
<evidence type="ECO:0000313" key="11">
    <source>
        <dbReference type="Proteomes" id="UP001216907"/>
    </source>
</evidence>
<dbReference type="EMBL" id="JARRAG010000002">
    <property type="protein sequence ID" value="MDG3005983.1"/>
    <property type="molecule type" value="Genomic_DNA"/>
</dbReference>
<keyword evidence="3" id="KW-0805">Transcription regulation</keyword>
<protein>
    <submittedName>
        <fullName evidence="10">Response regulator transcription factor</fullName>
    </submittedName>
</protein>
<evidence type="ECO:0000259" key="8">
    <source>
        <dbReference type="PROSITE" id="PS50110"/>
    </source>
</evidence>
<dbReference type="PROSITE" id="PS51755">
    <property type="entry name" value="OMPR_PHOB"/>
    <property type="match status" value="1"/>
</dbReference>
<dbReference type="InterPro" id="IPR039420">
    <property type="entry name" value="WalR-like"/>
</dbReference>
<dbReference type="Pfam" id="PF00486">
    <property type="entry name" value="Trans_reg_C"/>
    <property type="match status" value="1"/>
</dbReference>
<feature type="modified residue" description="4-aspartylphosphate" evidence="6">
    <location>
        <position position="52"/>
    </location>
</feature>
<dbReference type="InterPro" id="IPR001867">
    <property type="entry name" value="OmpR/PhoB-type_DNA-bd"/>
</dbReference>
<evidence type="ECO:0000256" key="2">
    <source>
        <dbReference type="ARBA" id="ARBA00023012"/>
    </source>
</evidence>
<name>A0ABT6FF11_9BACT</name>
<sequence>MPRILIVEDEDKLRRALRRGLAEAGYDVVAVEDGESGLARAASEPFDCLILDVMLPGRDGLQVLDDLRAVGAATPPVLILSARGEVDDRVRGLDAGADDYLPKPFAWAELLARVRACVRRRADDGEAVLRAAGVGLDRVRRRLDREGRHAELTIRECDLLEYLMRNVGRTVGRDELARQVWGDPDAALTNVIDVYVNYLRKKLDKAGAAGLIRTVRGVGYVYGPEA</sequence>
<dbReference type="CDD" id="cd19935">
    <property type="entry name" value="REC_OmpR_CusR-like"/>
    <property type="match status" value="1"/>
</dbReference>
<dbReference type="Gene3D" id="1.10.10.10">
    <property type="entry name" value="Winged helix-like DNA-binding domain superfamily/Winged helix DNA-binding domain"/>
    <property type="match status" value="1"/>
</dbReference>
<keyword evidence="2" id="KW-0902">Two-component regulatory system</keyword>
<dbReference type="InterPro" id="IPR011006">
    <property type="entry name" value="CheY-like_superfamily"/>
</dbReference>